<evidence type="ECO:0000256" key="4">
    <source>
        <dbReference type="ARBA" id="ARBA00022989"/>
    </source>
</evidence>
<dbReference type="PANTHER" id="PTHR32322:SF2">
    <property type="entry name" value="EAMA DOMAIN-CONTAINING PROTEIN"/>
    <property type="match status" value="1"/>
</dbReference>
<dbReference type="PROSITE" id="PS51257">
    <property type="entry name" value="PROKAR_LIPOPROTEIN"/>
    <property type="match status" value="1"/>
</dbReference>
<feature type="transmembrane region" description="Helical" evidence="6">
    <location>
        <begin position="74"/>
        <end position="98"/>
    </location>
</feature>
<dbReference type="GO" id="GO:0016020">
    <property type="term" value="C:membrane"/>
    <property type="evidence" value="ECO:0007669"/>
    <property type="project" value="UniProtKB-SubCell"/>
</dbReference>
<feature type="domain" description="EamA" evidence="7">
    <location>
        <begin position="14"/>
        <end position="145"/>
    </location>
</feature>
<dbReference type="PANTHER" id="PTHR32322">
    <property type="entry name" value="INNER MEMBRANE TRANSPORTER"/>
    <property type="match status" value="1"/>
</dbReference>
<evidence type="ECO:0000256" key="3">
    <source>
        <dbReference type="ARBA" id="ARBA00022692"/>
    </source>
</evidence>
<protein>
    <submittedName>
        <fullName evidence="8">Putative amino-acid metabolite efflux pump</fullName>
    </submittedName>
</protein>
<evidence type="ECO:0000256" key="1">
    <source>
        <dbReference type="ARBA" id="ARBA00004141"/>
    </source>
</evidence>
<dbReference type="EMBL" id="SIHJ01000001">
    <property type="protein sequence ID" value="TWT36741.1"/>
    <property type="molecule type" value="Genomic_DNA"/>
</dbReference>
<dbReference type="Proteomes" id="UP000316714">
    <property type="component" value="Unassembled WGS sequence"/>
</dbReference>
<comment type="caution">
    <text evidence="8">The sequence shown here is derived from an EMBL/GenBank/DDBJ whole genome shotgun (WGS) entry which is preliminary data.</text>
</comment>
<evidence type="ECO:0000256" key="2">
    <source>
        <dbReference type="ARBA" id="ARBA00007362"/>
    </source>
</evidence>
<feature type="domain" description="EamA" evidence="7">
    <location>
        <begin position="164"/>
        <end position="299"/>
    </location>
</feature>
<accession>A0A5C5VF76</accession>
<feature type="transmembrane region" description="Helical" evidence="6">
    <location>
        <begin position="282"/>
        <end position="299"/>
    </location>
</feature>
<keyword evidence="3 6" id="KW-0812">Transmembrane</keyword>
<evidence type="ECO:0000259" key="7">
    <source>
        <dbReference type="Pfam" id="PF00892"/>
    </source>
</evidence>
<dbReference type="RefSeq" id="WP_146563897.1">
    <property type="nucleotide sequence ID" value="NZ_SIHJ01000001.1"/>
</dbReference>
<feature type="transmembrane region" description="Helical" evidence="6">
    <location>
        <begin position="230"/>
        <end position="247"/>
    </location>
</feature>
<dbReference type="InterPro" id="IPR037185">
    <property type="entry name" value="EmrE-like"/>
</dbReference>
<keyword evidence="4 6" id="KW-1133">Transmembrane helix</keyword>
<sequence length="300" mass="31132">MDRVAAARQPIDTRGALTMAAVCACWSLQHIAIKLAAADMTPVMQVGVRSALAGLLVWAEMTRRRIRVSPRDPTLVPGAAIGVLFAGTFLCVGVGLSLTSASRTMVSLYSAPLFTAIGLHLLVPEERLSRLQWAGAALAFAGLAVALHSGEEASGEAAASSAVGDLAALAAGVLWGATTVVIRTTTLASTPAIKTLLYQLVGAGLLVTAFAVATHQGVVERLTPRLGASQAFQVVVVGFASFLAWFSMLRKYLASRLSVMAYMTPVFGAVFGALILGEHLDATFVTGAALMLAGVLLVNR</sequence>
<evidence type="ECO:0000256" key="5">
    <source>
        <dbReference type="ARBA" id="ARBA00023136"/>
    </source>
</evidence>
<feature type="transmembrane region" description="Helical" evidence="6">
    <location>
        <begin position="259"/>
        <end position="276"/>
    </location>
</feature>
<name>A0A5C5VF76_9BACT</name>
<comment type="subcellular location">
    <subcellularLocation>
        <location evidence="1">Membrane</location>
        <topology evidence="1">Multi-pass membrane protein</topology>
    </subcellularLocation>
</comment>
<reference evidence="8 9" key="1">
    <citation type="submission" date="2019-02" db="EMBL/GenBank/DDBJ databases">
        <title>Deep-cultivation of Planctomycetes and their phenomic and genomic characterization uncovers novel biology.</title>
        <authorList>
            <person name="Wiegand S."/>
            <person name="Jogler M."/>
            <person name="Boedeker C."/>
            <person name="Pinto D."/>
            <person name="Vollmers J."/>
            <person name="Rivas-Marin E."/>
            <person name="Kohn T."/>
            <person name="Peeters S.H."/>
            <person name="Heuer A."/>
            <person name="Rast P."/>
            <person name="Oberbeckmann S."/>
            <person name="Bunk B."/>
            <person name="Jeske O."/>
            <person name="Meyerdierks A."/>
            <person name="Storesund J.E."/>
            <person name="Kallscheuer N."/>
            <person name="Luecker S."/>
            <person name="Lage O.M."/>
            <person name="Pohl T."/>
            <person name="Merkel B.J."/>
            <person name="Hornburger P."/>
            <person name="Mueller R.-W."/>
            <person name="Bruemmer F."/>
            <person name="Labrenz M."/>
            <person name="Spormann A.M."/>
            <person name="Op Den Camp H."/>
            <person name="Overmann J."/>
            <person name="Amann R."/>
            <person name="Jetten M.S.M."/>
            <person name="Mascher T."/>
            <person name="Medema M.H."/>
            <person name="Devos D.P."/>
            <person name="Kaster A.-K."/>
            <person name="Ovreas L."/>
            <person name="Rohde M."/>
            <person name="Galperin M.Y."/>
            <person name="Jogler C."/>
        </authorList>
    </citation>
    <scope>NUCLEOTIDE SEQUENCE [LARGE SCALE GENOMIC DNA]</scope>
    <source>
        <strain evidence="8 9">KOR34</strain>
    </source>
</reference>
<dbReference type="InterPro" id="IPR050638">
    <property type="entry name" value="AA-Vitamin_Transporters"/>
</dbReference>
<evidence type="ECO:0000256" key="6">
    <source>
        <dbReference type="SAM" id="Phobius"/>
    </source>
</evidence>
<evidence type="ECO:0000313" key="9">
    <source>
        <dbReference type="Proteomes" id="UP000316714"/>
    </source>
</evidence>
<feature type="transmembrane region" description="Helical" evidence="6">
    <location>
        <begin position="196"/>
        <end position="218"/>
    </location>
</feature>
<dbReference type="Pfam" id="PF00892">
    <property type="entry name" value="EamA"/>
    <property type="match status" value="2"/>
</dbReference>
<comment type="similarity">
    <text evidence="2">Belongs to the EamA transporter family.</text>
</comment>
<keyword evidence="9" id="KW-1185">Reference proteome</keyword>
<dbReference type="InterPro" id="IPR000620">
    <property type="entry name" value="EamA_dom"/>
</dbReference>
<dbReference type="SUPFAM" id="SSF103481">
    <property type="entry name" value="Multidrug resistance efflux transporter EmrE"/>
    <property type="match status" value="2"/>
</dbReference>
<feature type="transmembrane region" description="Helical" evidence="6">
    <location>
        <begin position="130"/>
        <end position="150"/>
    </location>
</feature>
<feature type="transmembrane region" description="Helical" evidence="6">
    <location>
        <begin position="162"/>
        <end position="184"/>
    </location>
</feature>
<feature type="transmembrane region" description="Helical" evidence="6">
    <location>
        <begin position="104"/>
        <end position="123"/>
    </location>
</feature>
<dbReference type="AlphaFoldDB" id="A0A5C5VF76"/>
<dbReference type="OrthoDB" id="9776210at2"/>
<organism evidence="8 9">
    <name type="scientific">Posidoniimonas corsicana</name>
    <dbReference type="NCBI Taxonomy" id="1938618"/>
    <lineage>
        <taxon>Bacteria</taxon>
        <taxon>Pseudomonadati</taxon>
        <taxon>Planctomycetota</taxon>
        <taxon>Planctomycetia</taxon>
        <taxon>Pirellulales</taxon>
        <taxon>Lacipirellulaceae</taxon>
        <taxon>Posidoniimonas</taxon>
    </lineage>
</organism>
<gene>
    <name evidence="8" type="primary">eamA</name>
    <name evidence="8" type="ORF">KOR34_16810</name>
</gene>
<keyword evidence="5 6" id="KW-0472">Membrane</keyword>
<proteinExistence type="inferred from homology"/>
<evidence type="ECO:0000313" key="8">
    <source>
        <dbReference type="EMBL" id="TWT36741.1"/>
    </source>
</evidence>